<dbReference type="RefSeq" id="WP_379672547.1">
    <property type="nucleotide sequence ID" value="NZ_JBHUCJ010000218.1"/>
</dbReference>
<sequence length="150" mass="17019">MQQVAVRLMGRNYMIFFQTTKRALFWVWAVMLFSGVRLILAVPLQSQWGPQQLTAAYTANLCSVIALVGVILPMFPERTRVAALGLMPFMRFAGRYLMLSHLMVAVLTAFTAVSICLEWSIQIQGSGLFVFLVSCFFFFRFTVTDSLRSQ</sequence>
<gene>
    <name evidence="2" type="ORF">ACFPK4_27665</name>
</gene>
<dbReference type="Proteomes" id="UP001598201">
    <property type="component" value="Unassembled WGS sequence"/>
</dbReference>
<keyword evidence="1" id="KW-0472">Membrane</keyword>
<feature type="transmembrane region" description="Helical" evidence="1">
    <location>
        <begin position="96"/>
        <end position="115"/>
    </location>
</feature>
<keyword evidence="1" id="KW-0812">Transmembrane</keyword>
<comment type="caution">
    <text evidence="2">The sequence shown here is derived from an EMBL/GenBank/DDBJ whole genome shotgun (WGS) entry which is preliminary data.</text>
</comment>
<reference evidence="2 3" key="1">
    <citation type="submission" date="2024-09" db="EMBL/GenBank/DDBJ databases">
        <title>Genomes of Rahnella.</title>
        <authorList>
            <person name="Mnguni F.C."/>
            <person name="Shin G.Y."/>
            <person name="Coutinho T."/>
        </authorList>
    </citation>
    <scope>NUCLEOTIDE SEQUENCE [LARGE SCALE GENOMIC DNA]</scope>
    <source>
        <strain evidence="2 3">20WA0057</strain>
    </source>
</reference>
<feature type="transmembrane region" description="Helical" evidence="1">
    <location>
        <begin position="57"/>
        <end position="75"/>
    </location>
</feature>
<organism evidence="2 3">
    <name type="scientific">Rahnella sp. (strain Y9602)</name>
    <dbReference type="NCBI Taxonomy" id="2703885"/>
    <lineage>
        <taxon>Bacteria</taxon>
        <taxon>Pseudomonadati</taxon>
        <taxon>Pseudomonadota</taxon>
        <taxon>Gammaproteobacteria</taxon>
        <taxon>Enterobacterales</taxon>
        <taxon>Yersiniaceae</taxon>
        <taxon>Rahnella</taxon>
    </lineage>
</organism>
<accession>A0ABW6CKP4</accession>
<proteinExistence type="predicted"/>
<keyword evidence="3" id="KW-1185">Reference proteome</keyword>
<evidence type="ECO:0000256" key="1">
    <source>
        <dbReference type="SAM" id="Phobius"/>
    </source>
</evidence>
<evidence type="ECO:0000313" key="3">
    <source>
        <dbReference type="Proteomes" id="UP001598201"/>
    </source>
</evidence>
<name>A0ABW6CKP4_RAHSY</name>
<protein>
    <recommendedName>
        <fullName evidence="4">Inner membrane protein</fullName>
    </recommendedName>
</protein>
<keyword evidence="1" id="KW-1133">Transmembrane helix</keyword>
<feature type="transmembrane region" description="Helical" evidence="1">
    <location>
        <begin position="121"/>
        <end position="143"/>
    </location>
</feature>
<evidence type="ECO:0008006" key="4">
    <source>
        <dbReference type="Google" id="ProtNLM"/>
    </source>
</evidence>
<dbReference type="EMBL" id="JBHUCJ010000218">
    <property type="protein sequence ID" value="MFD3227304.1"/>
    <property type="molecule type" value="Genomic_DNA"/>
</dbReference>
<evidence type="ECO:0000313" key="2">
    <source>
        <dbReference type="EMBL" id="MFD3227304.1"/>
    </source>
</evidence>